<keyword evidence="1" id="KW-0547">Nucleotide-binding</keyword>
<sequence>MLPATSGLTIKRLKAIGINTWEDLLNYFPFRFEDYSLISKISKIQPGEIVTVQGSIKKAKQEFTRKGWRIQKITIADETGELLLIWYNQPYIMRIFTIGNSVSVAGEVKQYLNTLIIEPKDYEILGLKFTDTLHTGKLVPIYPESRGLSSRTLREKLHIVLNHLSQHDQFVNTVFEWLPEKIRVYNQLTDEFSAYQQIHSPKSKKQIEQAKNRLGFDELFLTQLSGAIIKKQWKKETVTHGFTISPDFMAKISHFQSSLPFILTNAQKKVIEEIVRDLQKTTPMNRFLQGDVGSGKTIVAAVAAYVAYLNGYQTLVMAPTEILASQHYATLNNLFRNLAVKIALQTGAVKSIKTKTTSEKFDIIIGTHALITKKLQFPKIGLVVIDEQHRFGVAQRAALKQKGLNPHLLTMTATPIPRTVMLTLHNELDLSVLDEMPKDRIPVKTFFTPPYKRIAAYEWIKTKITREKDQVFIICPLIEESEVETMQTVKAAKKEYQHLQNNIFSKFNIALLHGKLKAKEKNQIMADFKAKKYDILVSTSVVEVGIDVPNATIMLIEGAERFGLAQLHQLRGRVGRGQKQSYCLLFTSSNQNSNYKRLEYFAKIKTGFLLAEYDLKIRGPGQIFGYRQHGYDDLKIAQMSDLTLIQKTKNAVHFLLKNFSLESVPKVQTKLKKFTITQVARD</sequence>
<dbReference type="EMBL" id="MGAR01000015">
    <property type="protein sequence ID" value="OGK52104.1"/>
    <property type="molecule type" value="Genomic_DNA"/>
</dbReference>
<comment type="caution">
    <text evidence="10">The sequence shown here is derived from an EMBL/GenBank/DDBJ whole genome shotgun (WGS) entry which is preliminary data.</text>
</comment>
<dbReference type="InterPro" id="IPR001650">
    <property type="entry name" value="Helicase_C-like"/>
</dbReference>
<dbReference type="Pfam" id="PF17191">
    <property type="entry name" value="RecG_wedge"/>
    <property type="match status" value="1"/>
</dbReference>
<keyword evidence="6" id="KW-0238">DNA-binding</keyword>
<dbReference type="GO" id="GO:0016787">
    <property type="term" value="F:hydrolase activity"/>
    <property type="evidence" value="ECO:0007669"/>
    <property type="project" value="UniProtKB-KW"/>
</dbReference>
<evidence type="ECO:0000256" key="5">
    <source>
        <dbReference type="ARBA" id="ARBA00022840"/>
    </source>
</evidence>
<reference evidence="10 11" key="1">
    <citation type="journal article" date="2016" name="Nat. Commun.">
        <title>Thousands of microbial genomes shed light on interconnected biogeochemical processes in an aquifer system.</title>
        <authorList>
            <person name="Anantharaman K."/>
            <person name="Brown C.T."/>
            <person name="Hug L.A."/>
            <person name="Sharon I."/>
            <person name="Castelle C.J."/>
            <person name="Probst A.J."/>
            <person name="Thomas B.C."/>
            <person name="Singh A."/>
            <person name="Wilkins M.J."/>
            <person name="Karaoz U."/>
            <person name="Brodie E.L."/>
            <person name="Williams K.H."/>
            <person name="Hubbard S.S."/>
            <person name="Banfield J.F."/>
        </authorList>
    </citation>
    <scope>NUCLEOTIDE SEQUENCE [LARGE SCALE GENOMIC DNA]</scope>
</reference>
<dbReference type="InterPro" id="IPR047112">
    <property type="entry name" value="RecG/Mfd"/>
</dbReference>
<evidence type="ECO:0000313" key="10">
    <source>
        <dbReference type="EMBL" id="OGK52104.1"/>
    </source>
</evidence>
<dbReference type="GO" id="GO:0006281">
    <property type="term" value="P:DNA repair"/>
    <property type="evidence" value="ECO:0007669"/>
    <property type="project" value="UniProtKB-KW"/>
</dbReference>
<evidence type="ECO:0000256" key="2">
    <source>
        <dbReference type="ARBA" id="ARBA00022763"/>
    </source>
</evidence>
<protein>
    <submittedName>
        <fullName evidence="10">ATP-dependent DNA helicase RecG</fullName>
    </submittedName>
</protein>
<dbReference type="Gene3D" id="2.40.50.140">
    <property type="entry name" value="Nucleic acid-binding proteins"/>
    <property type="match status" value="1"/>
</dbReference>
<dbReference type="Pfam" id="PF00271">
    <property type="entry name" value="Helicase_C"/>
    <property type="match status" value="1"/>
</dbReference>
<dbReference type="GO" id="GO:0003677">
    <property type="term" value="F:DNA binding"/>
    <property type="evidence" value="ECO:0007669"/>
    <property type="project" value="UniProtKB-KW"/>
</dbReference>
<dbReference type="InterPro" id="IPR012340">
    <property type="entry name" value="NA-bd_OB-fold"/>
</dbReference>
<dbReference type="SMART" id="SM00490">
    <property type="entry name" value="HELICc"/>
    <property type="match status" value="1"/>
</dbReference>
<evidence type="ECO:0000256" key="4">
    <source>
        <dbReference type="ARBA" id="ARBA00022806"/>
    </source>
</evidence>
<accession>A0A1F7J905</accession>
<evidence type="ECO:0000313" key="11">
    <source>
        <dbReference type="Proteomes" id="UP000176480"/>
    </source>
</evidence>
<dbReference type="PROSITE" id="PS51194">
    <property type="entry name" value="HELICASE_CTER"/>
    <property type="match status" value="1"/>
</dbReference>
<keyword evidence="7" id="KW-0234">DNA repair</keyword>
<dbReference type="STRING" id="1802067.A2966_03745"/>
<dbReference type="PROSITE" id="PS51192">
    <property type="entry name" value="HELICASE_ATP_BIND_1"/>
    <property type="match status" value="1"/>
</dbReference>
<dbReference type="NCBIfam" id="NF008165">
    <property type="entry name" value="PRK10917.1-3"/>
    <property type="match status" value="1"/>
</dbReference>
<evidence type="ECO:0000259" key="8">
    <source>
        <dbReference type="PROSITE" id="PS51192"/>
    </source>
</evidence>
<dbReference type="InterPro" id="IPR011545">
    <property type="entry name" value="DEAD/DEAH_box_helicase_dom"/>
</dbReference>
<dbReference type="PANTHER" id="PTHR47964">
    <property type="entry name" value="ATP-DEPENDENT DNA HELICASE HOMOLOG RECG, CHLOROPLASTIC"/>
    <property type="match status" value="1"/>
</dbReference>
<dbReference type="InterPro" id="IPR014001">
    <property type="entry name" value="Helicase_ATP-bd"/>
</dbReference>
<dbReference type="GO" id="GO:0005524">
    <property type="term" value="F:ATP binding"/>
    <property type="evidence" value="ECO:0007669"/>
    <property type="project" value="UniProtKB-KW"/>
</dbReference>
<keyword evidence="5" id="KW-0067">ATP-binding</keyword>
<evidence type="ECO:0000256" key="6">
    <source>
        <dbReference type="ARBA" id="ARBA00023125"/>
    </source>
</evidence>
<keyword evidence="3" id="KW-0378">Hydrolase</keyword>
<dbReference type="InterPro" id="IPR027417">
    <property type="entry name" value="P-loop_NTPase"/>
</dbReference>
<name>A0A1F7J905_9BACT</name>
<evidence type="ECO:0000259" key="9">
    <source>
        <dbReference type="PROSITE" id="PS51194"/>
    </source>
</evidence>
<keyword evidence="2" id="KW-0227">DNA damage</keyword>
<evidence type="ECO:0000256" key="3">
    <source>
        <dbReference type="ARBA" id="ARBA00022801"/>
    </source>
</evidence>
<gene>
    <name evidence="10" type="ORF">A2966_03745</name>
</gene>
<dbReference type="Pfam" id="PF00270">
    <property type="entry name" value="DEAD"/>
    <property type="match status" value="1"/>
</dbReference>
<dbReference type="SMART" id="SM00487">
    <property type="entry name" value="DEXDc"/>
    <property type="match status" value="1"/>
</dbReference>
<dbReference type="CDD" id="cd04488">
    <property type="entry name" value="RecG_wedge_OBF"/>
    <property type="match status" value="1"/>
</dbReference>
<dbReference type="SUPFAM" id="SSF52540">
    <property type="entry name" value="P-loop containing nucleoside triphosphate hydrolases"/>
    <property type="match status" value="1"/>
</dbReference>
<feature type="domain" description="Helicase ATP-binding" evidence="8">
    <location>
        <begin position="277"/>
        <end position="433"/>
    </location>
</feature>
<dbReference type="Proteomes" id="UP000176480">
    <property type="component" value="Unassembled WGS sequence"/>
</dbReference>
<evidence type="ECO:0000256" key="7">
    <source>
        <dbReference type="ARBA" id="ARBA00023204"/>
    </source>
</evidence>
<proteinExistence type="predicted"/>
<dbReference type="GO" id="GO:0003678">
    <property type="term" value="F:DNA helicase activity"/>
    <property type="evidence" value="ECO:0007669"/>
    <property type="project" value="TreeGrafter"/>
</dbReference>
<organism evidence="10 11">
    <name type="scientific">Candidatus Roizmanbacteria bacterium RIFCSPLOWO2_01_FULL_41_22</name>
    <dbReference type="NCBI Taxonomy" id="1802067"/>
    <lineage>
        <taxon>Bacteria</taxon>
        <taxon>Candidatus Roizmaniibacteriota</taxon>
    </lineage>
</organism>
<dbReference type="NCBIfam" id="NF008168">
    <property type="entry name" value="PRK10917.2-2"/>
    <property type="match status" value="1"/>
</dbReference>
<dbReference type="InterPro" id="IPR033454">
    <property type="entry name" value="RecG_wedge"/>
</dbReference>
<dbReference type="AlphaFoldDB" id="A0A1F7J905"/>
<evidence type="ECO:0000256" key="1">
    <source>
        <dbReference type="ARBA" id="ARBA00022741"/>
    </source>
</evidence>
<dbReference type="SUPFAM" id="SSF50249">
    <property type="entry name" value="Nucleic acid-binding proteins"/>
    <property type="match status" value="1"/>
</dbReference>
<feature type="domain" description="Helicase C-terminal" evidence="9">
    <location>
        <begin position="467"/>
        <end position="621"/>
    </location>
</feature>
<keyword evidence="4 10" id="KW-0347">Helicase</keyword>
<dbReference type="PANTHER" id="PTHR47964:SF1">
    <property type="entry name" value="ATP-DEPENDENT DNA HELICASE HOMOLOG RECG, CHLOROPLASTIC"/>
    <property type="match status" value="1"/>
</dbReference>
<dbReference type="Gene3D" id="3.40.50.300">
    <property type="entry name" value="P-loop containing nucleotide triphosphate hydrolases"/>
    <property type="match status" value="2"/>
</dbReference>